<dbReference type="Proteomes" id="UP001344632">
    <property type="component" value="Unassembled WGS sequence"/>
</dbReference>
<gene>
    <name evidence="2" type="ORF">P4H66_30470</name>
</gene>
<protein>
    <submittedName>
        <fullName evidence="2">Uncharacterized protein</fullName>
    </submittedName>
</protein>
<dbReference type="RefSeq" id="WP_326091774.1">
    <property type="nucleotide sequence ID" value="NZ_JARLKZ010000034.1"/>
</dbReference>
<evidence type="ECO:0000313" key="3">
    <source>
        <dbReference type="Proteomes" id="UP001344632"/>
    </source>
</evidence>
<dbReference type="EMBL" id="JARLKZ010000034">
    <property type="protein sequence ID" value="MEC0244141.1"/>
    <property type="molecule type" value="Genomic_DNA"/>
</dbReference>
<accession>A0ABU6GWR5</accession>
<reference evidence="2 3" key="1">
    <citation type="submission" date="2023-03" db="EMBL/GenBank/DDBJ databases">
        <title>Bacillus Genome Sequencing.</title>
        <authorList>
            <person name="Dunlap C."/>
        </authorList>
    </citation>
    <scope>NUCLEOTIDE SEQUENCE [LARGE SCALE GENOMIC DNA]</scope>
    <source>
        <strain evidence="2 3">BD-525</strain>
    </source>
</reference>
<feature type="signal peptide" evidence="1">
    <location>
        <begin position="1"/>
        <end position="25"/>
    </location>
</feature>
<organism evidence="2 3">
    <name type="scientific">Paenibacillus dokdonensis</name>
    <dbReference type="NCBI Taxonomy" id="2567944"/>
    <lineage>
        <taxon>Bacteria</taxon>
        <taxon>Bacillati</taxon>
        <taxon>Bacillota</taxon>
        <taxon>Bacilli</taxon>
        <taxon>Bacillales</taxon>
        <taxon>Paenibacillaceae</taxon>
        <taxon>Paenibacillus</taxon>
    </lineage>
</organism>
<keyword evidence="1" id="KW-0732">Signal</keyword>
<evidence type="ECO:0000256" key="1">
    <source>
        <dbReference type="SAM" id="SignalP"/>
    </source>
</evidence>
<keyword evidence="3" id="KW-1185">Reference proteome</keyword>
<comment type="caution">
    <text evidence="2">The sequence shown here is derived from an EMBL/GenBank/DDBJ whole genome shotgun (WGS) entry which is preliminary data.</text>
</comment>
<evidence type="ECO:0000313" key="2">
    <source>
        <dbReference type="EMBL" id="MEC0244141.1"/>
    </source>
</evidence>
<proteinExistence type="predicted"/>
<sequence length="87" mass="9248">MRKSIPLTLANLTLASVIAASPIYAAESQPQPVVSVQTEVAPTESKAPIPEVVAPLLVTTDNTNRTVTDGVHLDVLYDVKHLSLSSR</sequence>
<name>A0ABU6GWR5_9BACL</name>
<feature type="chain" id="PRO_5046158859" evidence="1">
    <location>
        <begin position="26"/>
        <end position="87"/>
    </location>
</feature>